<dbReference type="InterPro" id="IPR021242">
    <property type="entry name" value="DUF2799"/>
</dbReference>
<dbReference type="STRING" id="674.VM_02205"/>
<reference evidence="1" key="1">
    <citation type="submission" date="2017-12" db="EMBL/GenBank/DDBJ databases">
        <title>FDA dAtabase for Regulatory Grade micrObial Sequences (FDA-ARGOS): Supporting development and validation of Infectious Disease Dx tests.</title>
        <authorList>
            <person name="Hoffmann M."/>
            <person name="Allard M."/>
            <person name="Evans P."/>
            <person name="Brown E."/>
            <person name="Tallon L.J."/>
            <person name="Sadzewicz L."/>
            <person name="Sengamalay N."/>
            <person name="Ott S."/>
            <person name="Godinez A."/>
            <person name="Nagaraj S."/>
            <person name="Vavikolanu K."/>
            <person name="Aluvathingal J."/>
            <person name="Nadendla S."/>
            <person name="Hobson J."/>
            <person name="Sichtig H."/>
        </authorList>
    </citation>
    <scope>NUCLEOTIDE SEQUENCE [LARGE SCALE GENOMIC DNA]</scope>
    <source>
        <strain evidence="1">FDAARGOS_113</strain>
    </source>
</reference>
<protein>
    <submittedName>
        <fullName evidence="1">DUF2799 domain-containing protein</fullName>
    </submittedName>
</protein>
<evidence type="ECO:0000313" key="1">
    <source>
        <dbReference type="EMBL" id="PNM56710.1"/>
    </source>
</evidence>
<dbReference type="AlphaFoldDB" id="A0A2J9UYV9"/>
<dbReference type="RefSeq" id="WP_000976316.1">
    <property type="nucleotide sequence ID" value="NZ_CAWPLZ010000003.1"/>
</dbReference>
<dbReference type="KEGG" id="vmi:AL543_07595"/>
<dbReference type="Proteomes" id="UP000053748">
    <property type="component" value="Unassembled WGS sequence"/>
</dbReference>
<gene>
    <name evidence="1" type="ORF">AL544_011795</name>
</gene>
<comment type="caution">
    <text evidence="1">The sequence shown here is derived from an EMBL/GenBank/DDBJ whole genome shotgun (WGS) entry which is preliminary data.</text>
</comment>
<keyword evidence="2" id="KW-1185">Reference proteome</keyword>
<organism evidence="1 2">
    <name type="scientific">Vibrio mimicus</name>
    <dbReference type="NCBI Taxonomy" id="674"/>
    <lineage>
        <taxon>Bacteria</taxon>
        <taxon>Pseudomonadati</taxon>
        <taxon>Pseudomonadota</taxon>
        <taxon>Gammaproteobacteria</taxon>
        <taxon>Vibrionales</taxon>
        <taxon>Vibrionaceae</taxon>
        <taxon>Vibrio</taxon>
    </lineage>
</organism>
<sequence>MMKKLLWLVLLSGCATIEVPPTGSPAAWEAFGQQQGEQGKIKLTQAQMLKQDEQQLMDEQLYQAYSQGYEQGRQQYCQQSAYLLGVSGKYYLGVCDDINIWFRQDYASGRHSTAGEL</sequence>
<dbReference type="OrthoDB" id="5917937at2"/>
<dbReference type="EMBL" id="LOSJ02000002">
    <property type="protein sequence ID" value="PNM56710.1"/>
    <property type="molecule type" value="Genomic_DNA"/>
</dbReference>
<dbReference type="Pfam" id="PF10973">
    <property type="entry name" value="DUF2799"/>
    <property type="match status" value="1"/>
</dbReference>
<accession>A0A2J9UYV9</accession>
<proteinExistence type="predicted"/>
<evidence type="ECO:0000313" key="2">
    <source>
        <dbReference type="Proteomes" id="UP000053748"/>
    </source>
</evidence>
<name>A0A2J9UYV9_VIBMI</name>